<feature type="transmembrane region" description="Helical" evidence="5">
    <location>
        <begin position="65"/>
        <end position="90"/>
    </location>
</feature>
<dbReference type="InterPro" id="IPR001902">
    <property type="entry name" value="SLC26A/SulP_fam"/>
</dbReference>
<accession>A0AAV2RBF0</accession>
<feature type="domain" description="SLC26A/SulP transporter" evidence="6">
    <location>
        <begin position="66"/>
        <end position="163"/>
    </location>
</feature>
<comment type="caution">
    <text evidence="7">The sequence shown here is derived from an EMBL/GenBank/DDBJ whole genome shotgun (WGS) entry which is preliminary data.</text>
</comment>
<evidence type="ECO:0000259" key="6">
    <source>
        <dbReference type="Pfam" id="PF00916"/>
    </source>
</evidence>
<dbReference type="GO" id="GO:0055085">
    <property type="term" value="P:transmembrane transport"/>
    <property type="evidence" value="ECO:0007669"/>
    <property type="project" value="InterPro"/>
</dbReference>
<proteinExistence type="predicted"/>
<evidence type="ECO:0000313" key="7">
    <source>
        <dbReference type="EMBL" id="CAL4120165.1"/>
    </source>
</evidence>
<dbReference type="AlphaFoldDB" id="A0AAV2RBF0"/>
<organism evidence="7 8">
    <name type="scientific">Meganyctiphanes norvegica</name>
    <name type="common">Northern krill</name>
    <name type="synonym">Thysanopoda norvegica</name>
    <dbReference type="NCBI Taxonomy" id="48144"/>
    <lineage>
        <taxon>Eukaryota</taxon>
        <taxon>Metazoa</taxon>
        <taxon>Ecdysozoa</taxon>
        <taxon>Arthropoda</taxon>
        <taxon>Crustacea</taxon>
        <taxon>Multicrustacea</taxon>
        <taxon>Malacostraca</taxon>
        <taxon>Eumalacostraca</taxon>
        <taxon>Eucarida</taxon>
        <taxon>Euphausiacea</taxon>
        <taxon>Euphausiidae</taxon>
        <taxon>Meganyctiphanes</taxon>
    </lineage>
</organism>
<feature type="transmembrane region" description="Helical" evidence="5">
    <location>
        <begin position="102"/>
        <end position="128"/>
    </location>
</feature>
<dbReference type="InterPro" id="IPR011547">
    <property type="entry name" value="SLC26A/SulP_dom"/>
</dbReference>
<evidence type="ECO:0000256" key="1">
    <source>
        <dbReference type="ARBA" id="ARBA00004141"/>
    </source>
</evidence>
<sequence length="214" mass="23701">MTTNIRTVDGVVYRSTVVALSEDNQEPKQNFTTVFKNKVSRWCTRKTLHRRLPCLMWLRGYSSTFLLGDIIAGFTVGLMLIPQALAYGIVAGLPPNYGLYSAWMGCFVYCLLGSSMELTIGPTAIMALMTLQYTSCAGPLAAVPLAFTAGLIELLAGMFNLGIELIIILALATTPLNSTKKLNWSNTTLKYLYGLWMLRNGMVKTYVMLFAERQ</sequence>
<reference evidence="7 8" key="1">
    <citation type="submission" date="2024-05" db="EMBL/GenBank/DDBJ databases">
        <authorList>
            <person name="Wallberg A."/>
        </authorList>
    </citation>
    <scope>NUCLEOTIDE SEQUENCE [LARGE SCALE GENOMIC DNA]</scope>
</reference>
<evidence type="ECO:0000256" key="2">
    <source>
        <dbReference type="ARBA" id="ARBA00022692"/>
    </source>
</evidence>
<comment type="subcellular location">
    <subcellularLocation>
        <location evidence="1">Membrane</location>
        <topology evidence="1">Multi-pass membrane protein</topology>
    </subcellularLocation>
</comment>
<evidence type="ECO:0000256" key="4">
    <source>
        <dbReference type="ARBA" id="ARBA00023136"/>
    </source>
</evidence>
<dbReference type="GO" id="GO:0016020">
    <property type="term" value="C:membrane"/>
    <property type="evidence" value="ECO:0007669"/>
    <property type="project" value="UniProtKB-SubCell"/>
</dbReference>
<keyword evidence="8" id="KW-1185">Reference proteome</keyword>
<feature type="non-terminal residue" evidence="7">
    <location>
        <position position="214"/>
    </location>
</feature>
<feature type="transmembrane region" description="Helical" evidence="5">
    <location>
        <begin position="140"/>
        <end position="171"/>
    </location>
</feature>
<dbReference type="Pfam" id="PF00916">
    <property type="entry name" value="Sulfate_transp"/>
    <property type="match status" value="1"/>
</dbReference>
<protein>
    <recommendedName>
        <fullName evidence="6">SLC26A/SulP transporter domain-containing protein</fullName>
    </recommendedName>
</protein>
<keyword evidence="3 5" id="KW-1133">Transmembrane helix</keyword>
<keyword evidence="4 5" id="KW-0472">Membrane</keyword>
<dbReference type="PANTHER" id="PTHR11814">
    <property type="entry name" value="SULFATE TRANSPORTER"/>
    <property type="match status" value="1"/>
</dbReference>
<dbReference type="EMBL" id="CAXKWB010018060">
    <property type="protein sequence ID" value="CAL4120165.1"/>
    <property type="molecule type" value="Genomic_DNA"/>
</dbReference>
<evidence type="ECO:0000256" key="3">
    <source>
        <dbReference type="ARBA" id="ARBA00022989"/>
    </source>
</evidence>
<evidence type="ECO:0000256" key="5">
    <source>
        <dbReference type="SAM" id="Phobius"/>
    </source>
</evidence>
<keyword evidence="2 5" id="KW-0812">Transmembrane</keyword>
<gene>
    <name evidence="7" type="ORF">MNOR_LOCUS21945</name>
</gene>
<name>A0AAV2RBF0_MEGNR</name>
<evidence type="ECO:0000313" key="8">
    <source>
        <dbReference type="Proteomes" id="UP001497623"/>
    </source>
</evidence>
<dbReference type="Proteomes" id="UP001497623">
    <property type="component" value="Unassembled WGS sequence"/>
</dbReference>